<comment type="caution">
    <text evidence="1">The sequence shown here is derived from an EMBL/GenBank/DDBJ whole genome shotgun (WGS) entry which is preliminary data.</text>
</comment>
<dbReference type="RefSeq" id="WP_310367022.1">
    <property type="nucleotide sequence ID" value="NZ_JAVDYB010000001.1"/>
</dbReference>
<accession>A0AAE3YLI6</accession>
<reference evidence="1" key="1">
    <citation type="submission" date="2023-07" db="EMBL/GenBank/DDBJ databases">
        <title>Sequencing the genomes of 1000 actinobacteria strains.</title>
        <authorList>
            <person name="Klenk H.-P."/>
        </authorList>
    </citation>
    <scope>NUCLEOTIDE SEQUENCE</scope>
    <source>
        <strain evidence="1">DSM 44707</strain>
    </source>
</reference>
<dbReference type="EMBL" id="JAVDYB010000001">
    <property type="protein sequence ID" value="MDR7275720.1"/>
    <property type="molecule type" value="Genomic_DNA"/>
</dbReference>
<organism evidence="1 2">
    <name type="scientific">Catenuloplanes atrovinosus</name>
    <dbReference type="NCBI Taxonomy" id="137266"/>
    <lineage>
        <taxon>Bacteria</taxon>
        <taxon>Bacillati</taxon>
        <taxon>Actinomycetota</taxon>
        <taxon>Actinomycetes</taxon>
        <taxon>Micromonosporales</taxon>
        <taxon>Micromonosporaceae</taxon>
        <taxon>Catenuloplanes</taxon>
    </lineage>
</organism>
<protein>
    <recommendedName>
        <fullName evidence="3">GerMN domain-containing protein</fullName>
    </recommendedName>
</protein>
<dbReference type="PROSITE" id="PS51257">
    <property type="entry name" value="PROKAR_LIPOPROTEIN"/>
    <property type="match status" value="1"/>
</dbReference>
<evidence type="ECO:0008006" key="3">
    <source>
        <dbReference type="Google" id="ProtNLM"/>
    </source>
</evidence>
<evidence type="ECO:0000313" key="1">
    <source>
        <dbReference type="EMBL" id="MDR7275720.1"/>
    </source>
</evidence>
<gene>
    <name evidence="1" type="ORF">J2S41_002498</name>
</gene>
<keyword evidence="2" id="KW-1185">Reference proteome</keyword>
<name>A0AAE3YLI6_9ACTN</name>
<sequence length="160" mass="16647">MRRRCLALALTLLVAGCGVRPSGPAGMGEAPTGVASGVTLYFVDARGRLTPRLHDTGRLGTVAEALELLLGASATVGDGLHSEIEISGATRVVTTAEPGLIHLRLPLADYEVTPLGIDQIVCTALGVAVQRGESRATRVRLLLTRSTPELEGDRSCPLIG</sequence>
<dbReference type="AlphaFoldDB" id="A0AAE3YLI6"/>
<dbReference type="Proteomes" id="UP001183643">
    <property type="component" value="Unassembled WGS sequence"/>
</dbReference>
<proteinExistence type="predicted"/>
<evidence type="ECO:0000313" key="2">
    <source>
        <dbReference type="Proteomes" id="UP001183643"/>
    </source>
</evidence>